<evidence type="ECO:0000259" key="1">
    <source>
        <dbReference type="PROSITE" id="PS50181"/>
    </source>
</evidence>
<gene>
    <name evidence="2" type="ORF">BCR43DRAFT_559570</name>
</gene>
<dbReference type="AlphaFoldDB" id="A0A1X2HSZ6"/>
<keyword evidence="3" id="KW-1185">Reference proteome</keyword>
<sequence>MRATVTTKGAGCDPLQVLPYELYANIFSRLPFVDRVRCSRVSKRWRAFIYNWPDMAETIVMGPRHFWPRPGANSIFDHGCGHWLSTVIQPNTVRYFSIETDYRQLSAIVDILRRKQYTRLKTLILHHISSNPVAIRSESFLDIVLATSAYLEKLELRGVGVPMDRKAWRTIFSQCQRLTHLSLSAWPARNANAPLDLHPDDLPAELSLRHLHWNINTDFPYSVLLPKCPDLRYLSVGIRGLDITGLIPVLLRSTQTLQCLQLAQVEEPDIQWDDQEGAVGLKRLVVKSADVPSDLVASLIIAYQRTLSELVLHLTSEAHAHVCDRLADELLGPLRLECFDYRVLDRHPQQHYLYPLIDRCPRLRHLKINGFHCDERRLVHSLTCLPRLESFEASSLGHSPDECSKADVSASLPHLKKCEFRSAHPLGDYFFSHIKHLQSLQVFRASILYQVTDAGLSAFMAEAPHLKDVYLSNIKGLRDPTSMVRDRKTPMKLTLFDCPKITGKRLNKLRSKQNIELWTDLDLC</sequence>
<dbReference type="Pfam" id="PF00646">
    <property type="entry name" value="F-box"/>
    <property type="match status" value="1"/>
</dbReference>
<protein>
    <recommendedName>
        <fullName evidence="1">F-box domain-containing protein</fullName>
    </recommendedName>
</protein>
<dbReference type="InterPro" id="IPR032675">
    <property type="entry name" value="LRR_dom_sf"/>
</dbReference>
<dbReference type="SUPFAM" id="SSF52047">
    <property type="entry name" value="RNI-like"/>
    <property type="match status" value="1"/>
</dbReference>
<dbReference type="CDD" id="cd09917">
    <property type="entry name" value="F-box_SF"/>
    <property type="match status" value="1"/>
</dbReference>
<reference evidence="2 3" key="1">
    <citation type="submission" date="2016-07" db="EMBL/GenBank/DDBJ databases">
        <title>Pervasive Adenine N6-methylation of Active Genes in Fungi.</title>
        <authorList>
            <consortium name="DOE Joint Genome Institute"/>
            <person name="Mondo S.J."/>
            <person name="Dannebaum R.O."/>
            <person name="Kuo R.C."/>
            <person name="Labutti K."/>
            <person name="Haridas S."/>
            <person name="Kuo A."/>
            <person name="Salamov A."/>
            <person name="Ahrendt S.R."/>
            <person name="Lipzen A."/>
            <person name="Sullivan W."/>
            <person name="Andreopoulos W.B."/>
            <person name="Clum A."/>
            <person name="Lindquist E."/>
            <person name="Daum C."/>
            <person name="Ramamoorthy G.K."/>
            <person name="Gryganskyi A."/>
            <person name="Culley D."/>
            <person name="Magnuson J.K."/>
            <person name="James T.Y."/>
            <person name="O'Malley M.A."/>
            <person name="Stajich J.E."/>
            <person name="Spatafora J.W."/>
            <person name="Visel A."/>
            <person name="Grigoriev I.V."/>
        </authorList>
    </citation>
    <scope>NUCLEOTIDE SEQUENCE [LARGE SCALE GENOMIC DNA]</scope>
    <source>
        <strain evidence="2 3">NRRL 2496</strain>
    </source>
</reference>
<dbReference type="SUPFAM" id="SSF81383">
    <property type="entry name" value="F-box domain"/>
    <property type="match status" value="1"/>
</dbReference>
<dbReference type="PANTHER" id="PTHR38926:SF72">
    <property type="entry name" value="IM:7136021-RELATED"/>
    <property type="match status" value="1"/>
</dbReference>
<dbReference type="OrthoDB" id="2218971at2759"/>
<dbReference type="Gene3D" id="3.80.10.10">
    <property type="entry name" value="Ribonuclease Inhibitor"/>
    <property type="match status" value="1"/>
</dbReference>
<dbReference type="InterPro" id="IPR001810">
    <property type="entry name" value="F-box_dom"/>
</dbReference>
<dbReference type="Proteomes" id="UP000242180">
    <property type="component" value="Unassembled WGS sequence"/>
</dbReference>
<comment type="caution">
    <text evidence="2">The sequence shown here is derived from an EMBL/GenBank/DDBJ whole genome shotgun (WGS) entry which is preliminary data.</text>
</comment>
<dbReference type="PROSITE" id="PS50181">
    <property type="entry name" value="FBOX"/>
    <property type="match status" value="1"/>
</dbReference>
<dbReference type="SMART" id="SM00256">
    <property type="entry name" value="FBOX"/>
    <property type="match status" value="1"/>
</dbReference>
<feature type="domain" description="F-box" evidence="1">
    <location>
        <begin position="12"/>
        <end position="59"/>
    </location>
</feature>
<organism evidence="2 3">
    <name type="scientific">Syncephalastrum racemosum</name>
    <name type="common">Filamentous fungus</name>
    <dbReference type="NCBI Taxonomy" id="13706"/>
    <lineage>
        <taxon>Eukaryota</taxon>
        <taxon>Fungi</taxon>
        <taxon>Fungi incertae sedis</taxon>
        <taxon>Mucoromycota</taxon>
        <taxon>Mucoromycotina</taxon>
        <taxon>Mucoromycetes</taxon>
        <taxon>Mucorales</taxon>
        <taxon>Syncephalastraceae</taxon>
        <taxon>Syncephalastrum</taxon>
    </lineage>
</organism>
<proteinExistence type="predicted"/>
<evidence type="ECO:0000313" key="2">
    <source>
        <dbReference type="EMBL" id="ORZ02696.1"/>
    </source>
</evidence>
<name>A0A1X2HSZ6_SYNRA</name>
<dbReference type="EMBL" id="MCGN01000001">
    <property type="protein sequence ID" value="ORZ02696.1"/>
    <property type="molecule type" value="Genomic_DNA"/>
</dbReference>
<dbReference type="InterPro" id="IPR036047">
    <property type="entry name" value="F-box-like_dom_sf"/>
</dbReference>
<dbReference type="Gene3D" id="1.20.1280.50">
    <property type="match status" value="1"/>
</dbReference>
<dbReference type="PANTHER" id="PTHR38926">
    <property type="entry name" value="F-BOX DOMAIN CONTAINING PROTEIN, EXPRESSED"/>
    <property type="match status" value="1"/>
</dbReference>
<accession>A0A1X2HSZ6</accession>
<evidence type="ECO:0000313" key="3">
    <source>
        <dbReference type="Proteomes" id="UP000242180"/>
    </source>
</evidence>
<dbReference type="InParanoid" id="A0A1X2HSZ6"/>